<keyword evidence="1" id="KW-0472">Membrane</keyword>
<protein>
    <submittedName>
        <fullName evidence="2">Uncharacterized protein</fullName>
    </submittedName>
</protein>
<name>A0A395H3Q9_9EURO</name>
<evidence type="ECO:0000313" key="3">
    <source>
        <dbReference type="Proteomes" id="UP000249402"/>
    </source>
</evidence>
<evidence type="ECO:0000313" key="2">
    <source>
        <dbReference type="EMBL" id="RAL02376.1"/>
    </source>
</evidence>
<dbReference type="GeneID" id="37220051"/>
<keyword evidence="1" id="KW-0812">Transmembrane</keyword>
<dbReference type="PANTHER" id="PTHR35895">
    <property type="entry name" value="CHROMOSOME 16, WHOLE GENOME SHOTGUN SEQUENCE"/>
    <property type="match status" value="1"/>
</dbReference>
<dbReference type="EMBL" id="KZ824431">
    <property type="protein sequence ID" value="RAL02376.1"/>
    <property type="molecule type" value="Genomic_DNA"/>
</dbReference>
<gene>
    <name evidence="2" type="ORF">BO80DRAFT_33391</name>
</gene>
<dbReference type="RefSeq" id="XP_025576703.1">
    <property type="nucleotide sequence ID" value="XM_025715186.1"/>
</dbReference>
<dbReference type="InterPro" id="IPR022185">
    <property type="entry name" value="DUF3712"/>
</dbReference>
<keyword evidence="3" id="KW-1185">Reference proteome</keyword>
<dbReference type="STRING" id="1448316.A0A395H3Q9"/>
<accession>A0A395H3Q9</accession>
<dbReference type="VEuPathDB" id="FungiDB:BO80DRAFT_33391"/>
<feature type="transmembrane region" description="Helical" evidence="1">
    <location>
        <begin position="36"/>
        <end position="59"/>
    </location>
</feature>
<organism evidence="2 3">
    <name type="scientific">Aspergillus ibericus CBS 121593</name>
    <dbReference type="NCBI Taxonomy" id="1448316"/>
    <lineage>
        <taxon>Eukaryota</taxon>
        <taxon>Fungi</taxon>
        <taxon>Dikarya</taxon>
        <taxon>Ascomycota</taxon>
        <taxon>Pezizomycotina</taxon>
        <taxon>Eurotiomycetes</taxon>
        <taxon>Eurotiomycetidae</taxon>
        <taxon>Eurotiales</taxon>
        <taxon>Aspergillaceae</taxon>
        <taxon>Aspergillus</taxon>
        <taxon>Aspergillus subgen. Circumdati</taxon>
    </lineage>
</organism>
<dbReference type="GO" id="GO:0000329">
    <property type="term" value="C:fungal-type vacuole membrane"/>
    <property type="evidence" value="ECO:0007669"/>
    <property type="project" value="InterPro"/>
</dbReference>
<dbReference type="PANTHER" id="PTHR35895:SF1">
    <property type="entry name" value="LIPID-BINDING SERUM GLYCOPROTEIN C-TERMINAL DOMAIN-CONTAINING PROTEIN"/>
    <property type="match status" value="1"/>
</dbReference>
<dbReference type="Proteomes" id="UP000249402">
    <property type="component" value="Unassembled WGS sequence"/>
</dbReference>
<keyword evidence="1" id="KW-1133">Transmembrane helix</keyword>
<sequence length="327" mass="35137">MAGDSKPEVTEMAGVGAAAARPGFGSRVGTHFKRWWWVYLIGLIVVVLVVVLPVVYVAYPKIAQHLVNESNLTVSMMDLSDPSPTSFVLNQTNIIGTNSSFHPTIYSFSGGVSLAGLAAFAHVQIPKFNAHNGVVVEVNQRVNLTNETAFADFCRAAIMSEEFQLNVYGRPGLKQGGLPKKPVTYNHTATMKGFNKLQGFELLDMHIGTNNSDGTNANGYVYIPNPSVISIALGNLTLNLAVNNTAIGQAYIYDLTLRPGNNTVPMTANVSELTVAGMLSNYPDYILPIDITGNSTVYNNQVIPYIAGALAELELRAELNVTQALSG</sequence>
<reference evidence="2 3" key="1">
    <citation type="submission" date="2018-02" db="EMBL/GenBank/DDBJ databases">
        <title>The genomes of Aspergillus section Nigri reveals drivers in fungal speciation.</title>
        <authorList>
            <consortium name="DOE Joint Genome Institute"/>
            <person name="Vesth T.C."/>
            <person name="Nybo J."/>
            <person name="Theobald S."/>
            <person name="Brandl J."/>
            <person name="Frisvad J.C."/>
            <person name="Nielsen K.F."/>
            <person name="Lyhne E.K."/>
            <person name="Kogle M.E."/>
            <person name="Kuo A."/>
            <person name="Riley R."/>
            <person name="Clum A."/>
            <person name="Nolan M."/>
            <person name="Lipzen A."/>
            <person name="Salamov A."/>
            <person name="Henrissat B."/>
            <person name="Wiebenga A."/>
            <person name="De vries R.P."/>
            <person name="Grigoriev I.V."/>
            <person name="Mortensen U.H."/>
            <person name="Andersen M.R."/>
            <person name="Baker S.E."/>
        </authorList>
    </citation>
    <scope>NUCLEOTIDE SEQUENCE [LARGE SCALE GENOMIC DNA]</scope>
    <source>
        <strain evidence="2 3">CBS 121593</strain>
    </source>
</reference>
<dbReference type="OrthoDB" id="10039566at2759"/>
<evidence type="ECO:0000256" key="1">
    <source>
        <dbReference type="SAM" id="Phobius"/>
    </source>
</evidence>
<dbReference type="AlphaFoldDB" id="A0A395H3Q9"/>
<dbReference type="Pfam" id="PF12505">
    <property type="entry name" value="DUF3712"/>
    <property type="match status" value="1"/>
</dbReference>
<dbReference type="InterPro" id="IPR046368">
    <property type="entry name" value="Tag1"/>
</dbReference>
<proteinExistence type="predicted"/>
<dbReference type="SUPFAM" id="SSF117070">
    <property type="entry name" value="LEA14-like"/>
    <property type="match status" value="1"/>
</dbReference>